<evidence type="ECO:0000313" key="2">
    <source>
        <dbReference type="EMBL" id="GHI19601.1"/>
    </source>
</evidence>
<dbReference type="InterPro" id="IPR000182">
    <property type="entry name" value="GNAT_dom"/>
</dbReference>
<dbReference type="Proteomes" id="UP001052739">
    <property type="component" value="Unassembled WGS sequence"/>
</dbReference>
<evidence type="ECO:0000259" key="1">
    <source>
        <dbReference type="PROSITE" id="PS51186"/>
    </source>
</evidence>
<evidence type="ECO:0000313" key="3">
    <source>
        <dbReference type="Proteomes" id="UP001052739"/>
    </source>
</evidence>
<name>A0ABQ3P3K2_9ACTN</name>
<dbReference type="EMBL" id="BNDW01000004">
    <property type="protein sequence ID" value="GHI19601.1"/>
    <property type="molecule type" value="Genomic_DNA"/>
</dbReference>
<keyword evidence="3" id="KW-1185">Reference proteome</keyword>
<proteinExistence type="predicted"/>
<dbReference type="GeneID" id="94007329"/>
<dbReference type="Gene3D" id="3.40.630.30">
    <property type="match status" value="1"/>
</dbReference>
<dbReference type="SUPFAM" id="SSF55729">
    <property type="entry name" value="Acyl-CoA N-acyltransferases (Nat)"/>
    <property type="match status" value="1"/>
</dbReference>
<organism evidence="2 3">
    <name type="scientific">Streptomyces hydrogenans</name>
    <dbReference type="NCBI Taxonomy" id="1873719"/>
    <lineage>
        <taxon>Bacteria</taxon>
        <taxon>Bacillati</taxon>
        <taxon>Actinomycetota</taxon>
        <taxon>Actinomycetes</taxon>
        <taxon>Kitasatosporales</taxon>
        <taxon>Streptomycetaceae</taxon>
        <taxon>Streptomyces</taxon>
    </lineage>
</organism>
<comment type="caution">
    <text evidence="2">The sequence shown here is derived from an EMBL/GenBank/DDBJ whole genome shotgun (WGS) entry which is preliminary data.</text>
</comment>
<reference evidence="2" key="1">
    <citation type="submission" date="2024-05" db="EMBL/GenBank/DDBJ databases">
        <title>Whole genome shotgun sequence of Streptomyces hydrogenans NBRC 13475.</title>
        <authorList>
            <person name="Komaki H."/>
            <person name="Tamura T."/>
        </authorList>
    </citation>
    <scope>NUCLEOTIDE SEQUENCE</scope>
    <source>
        <strain evidence="2">NBRC 13475</strain>
    </source>
</reference>
<dbReference type="InterPro" id="IPR016181">
    <property type="entry name" value="Acyl_CoA_acyltransferase"/>
</dbReference>
<dbReference type="RefSeq" id="WP_190223369.1">
    <property type="nucleotide sequence ID" value="NZ_BNBS01000032.1"/>
</dbReference>
<gene>
    <name evidence="2" type="ORF">Shyd_09720</name>
</gene>
<accession>A0ABQ3P3K2</accession>
<feature type="domain" description="N-acetyltransferase" evidence="1">
    <location>
        <begin position="79"/>
        <end position="212"/>
    </location>
</feature>
<dbReference type="PROSITE" id="PS51186">
    <property type="entry name" value="GNAT"/>
    <property type="match status" value="1"/>
</dbReference>
<sequence length="212" mass="22600">MSGDVRRILDAAARGEFPAMDGRTTVVPQPDGRDAGVLAFTAHSVVFADVDPEWVRAELAATGSDPLAASMNPGFLVRLMARTGRRMNTVDLLTVADALPGPPPVGLREIQDPEHPRVARALKYRDEVRVWAADGGVLILGRGVAGRMEAAIEVDEEVRHRGLGRALAAAARHLTPDSVVWAQQSPGNARSVRTFQAAGYRPVASEALLTAL</sequence>
<protein>
    <submittedName>
        <fullName evidence="2">N-acetyltransferase</fullName>
    </submittedName>
</protein>